<dbReference type="GO" id="GO:0005634">
    <property type="term" value="C:nucleus"/>
    <property type="evidence" value="ECO:0000318"/>
    <property type="project" value="GO_Central"/>
</dbReference>
<dbReference type="FunCoup" id="F6YN96">
    <property type="interactions" value="37"/>
</dbReference>
<proteinExistence type="inferred from homology"/>
<reference evidence="22" key="1">
    <citation type="journal article" date="2002" name="Science">
        <title>The draft genome of Ciona intestinalis: insights into chordate and vertebrate origins.</title>
        <authorList>
            <person name="Dehal P."/>
            <person name="Satou Y."/>
            <person name="Campbell R.K."/>
            <person name="Chapman J."/>
            <person name="Degnan B."/>
            <person name="De Tomaso A."/>
            <person name="Davidson B."/>
            <person name="Di Gregorio A."/>
            <person name="Gelpke M."/>
            <person name="Goodstein D.M."/>
            <person name="Harafuji N."/>
            <person name="Hastings K.E."/>
            <person name="Ho I."/>
            <person name="Hotta K."/>
            <person name="Huang W."/>
            <person name="Kawashima T."/>
            <person name="Lemaire P."/>
            <person name="Martinez D."/>
            <person name="Meinertzhagen I.A."/>
            <person name="Necula S."/>
            <person name="Nonaka M."/>
            <person name="Putnam N."/>
            <person name="Rash S."/>
            <person name="Saiga H."/>
            <person name="Satake M."/>
            <person name="Terry A."/>
            <person name="Yamada L."/>
            <person name="Wang H.G."/>
            <person name="Awazu S."/>
            <person name="Azumi K."/>
            <person name="Boore J."/>
            <person name="Branno M."/>
            <person name="Chin-Bow S."/>
            <person name="DeSantis R."/>
            <person name="Doyle S."/>
            <person name="Francino P."/>
            <person name="Keys D.N."/>
            <person name="Haga S."/>
            <person name="Hayashi H."/>
            <person name="Hino K."/>
            <person name="Imai K.S."/>
            <person name="Inaba K."/>
            <person name="Kano S."/>
            <person name="Kobayashi K."/>
            <person name="Kobayashi M."/>
            <person name="Lee B.I."/>
            <person name="Makabe K.W."/>
            <person name="Manohar C."/>
            <person name="Matassi G."/>
            <person name="Medina M."/>
            <person name="Mochizuki Y."/>
            <person name="Mount S."/>
            <person name="Morishita T."/>
            <person name="Miura S."/>
            <person name="Nakayama A."/>
            <person name="Nishizaka S."/>
            <person name="Nomoto H."/>
            <person name="Ohta F."/>
            <person name="Oishi K."/>
            <person name="Rigoutsos I."/>
            <person name="Sano M."/>
            <person name="Sasaki A."/>
            <person name="Sasakura Y."/>
            <person name="Shoguchi E."/>
            <person name="Shin-i T."/>
            <person name="Spagnuolo A."/>
            <person name="Stainier D."/>
            <person name="Suzuki M.M."/>
            <person name="Tassy O."/>
            <person name="Takatori N."/>
            <person name="Tokuoka M."/>
            <person name="Yagi K."/>
            <person name="Yoshizaki F."/>
            <person name="Wada S."/>
            <person name="Zhang C."/>
            <person name="Hyatt P.D."/>
            <person name="Larimer F."/>
            <person name="Detter C."/>
            <person name="Doggett N."/>
            <person name="Glavina T."/>
            <person name="Hawkins T."/>
            <person name="Richardson P."/>
            <person name="Lucas S."/>
            <person name="Kohara Y."/>
            <person name="Levine M."/>
            <person name="Satoh N."/>
            <person name="Rokhsar D.S."/>
        </authorList>
    </citation>
    <scope>NUCLEOTIDE SEQUENCE [LARGE SCALE GENOMIC DNA]</scope>
</reference>
<evidence type="ECO:0000256" key="18">
    <source>
        <dbReference type="ARBA" id="ARBA00082634"/>
    </source>
</evidence>
<keyword evidence="7" id="KW-0540">Nuclease</keyword>
<evidence type="ECO:0000256" key="13">
    <source>
        <dbReference type="ARBA" id="ARBA00023136"/>
    </source>
</evidence>
<dbReference type="InterPro" id="IPR036397">
    <property type="entry name" value="RNaseH_sf"/>
</dbReference>
<keyword evidence="22" id="KW-1185">Reference proteome</keyword>
<dbReference type="PANTHER" id="PTHR13620:SF104">
    <property type="entry name" value="EXONUCLEASE 3'-5' DOMAIN-CONTAINING PROTEIN 2"/>
    <property type="match status" value="1"/>
</dbReference>
<keyword evidence="10" id="KW-0269">Exonuclease</keyword>
<keyword evidence="8" id="KW-0479">Metal-binding</keyword>
<dbReference type="SMART" id="SM00474">
    <property type="entry name" value="35EXOc"/>
    <property type="match status" value="1"/>
</dbReference>
<dbReference type="FunFam" id="3.30.420.10:FF:000041">
    <property type="entry name" value="Exonuclease 3'-5' domain containing 2"/>
    <property type="match status" value="1"/>
</dbReference>
<dbReference type="Proteomes" id="UP000008144">
    <property type="component" value="Unassembled WGS sequence"/>
</dbReference>
<dbReference type="InParanoid" id="F6YN96"/>
<name>F6YN96_CIOIN</name>
<dbReference type="HOGENOM" id="CLU_019718_0_0_1"/>
<evidence type="ECO:0000256" key="9">
    <source>
        <dbReference type="ARBA" id="ARBA00022801"/>
    </source>
</evidence>
<dbReference type="OMA" id="RYYQTPK"/>
<evidence type="ECO:0000256" key="17">
    <source>
        <dbReference type="ARBA" id="ARBA00075515"/>
    </source>
</evidence>
<evidence type="ECO:0000256" key="8">
    <source>
        <dbReference type="ARBA" id="ARBA00022723"/>
    </source>
</evidence>
<dbReference type="GO" id="GO:0046872">
    <property type="term" value="F:metal ion binding"/>
    <property type="evidence" value="ECO:0007669"/>
    <property type="project" value="UniProtKB-KW"/>
</dbReference>
<sequence length="573" mass="64598">MLNHKQITIIGGIAVACVAAGTTILCYSYKKNQTRKSVINLSDLWPYNISSKDQDGTTFLLSCPEDLETVLDRFVQELQYAKVIGFDCEWTSKSGKPQPVALLQLATVSGVCLLIRLSHYRGPLPVRLQSILSDASYIKVGVGPMEDANKLLHDYGIVVSGCVDLRSLAVRTKETKNSLGLKGLAQSYLGVTMNKQKHIQCSAWDAPSLSQEQIDYAANDALIAAKVFSVIARSKLESNVHVASALNNAVNNTLWSIVSSYCQGLVDCKFKQRNQSHKQNNSQNVGNNFNFKPFKLYSTRKQPLYDNCKLQAPDGQLLATCDRKKANWYIEKELADIVTETPFTIRLRFEPAGRPASDRDYYLYDKQNVCVVCGSNGAIVRKNVVPHEYRRHFPLLLKDHVSHDIVPLCVACHQRAGYYDNILRNQIADEYKAPLGSAQAVQMLEDPERRSVRSAGKALDNARDRIPEPRKGGLEKVLMDYYQVTSLSEELIKEASILETRYHNEAYIPHGFKVIDTIQSENSLHGLIDFEKRWREHFLATMNPQHLPHLWSVEHNHDRVIDAFGICFPTQRS</sequence>
<evidence type="ECO:0000259" key="20">
    <source>
        <dbReference type="SMART" id="SM00474"/>
    </source>
</evidence>
<dbReference type="Ensembl" id="ENSCINT00000028780.2">
    <property type="protein sequence ID" value="ENSCINP00000028534.2"/>
    <property type="gene ID" value="ENSCING00000016481.2"/>
</dbReference>
<dbReference type="CDD" id="cd06141">
    <property type="entry name" value="WRN_exo"/>
    <property type="match status" value="1"/>
</dbReference>
<dbReference type="GO" id="GO:0000175">
    <property type="term" value="F:3'-5'-RNA exonuclease activity"/>
    <property type="evidence" value="ECO:0007669"/>
    <property type="project" value="UniProtKB-ARBA"/>
</dbReference>
<dbReference type="GO" id="GO:0005737">
    <property type="term" value="C:cytoplasm"/>
    <property type="evidence" value="ECO:0000318"/>
    <property type="project" value="GO_Central"/>
</dbReference>
<reference evidence="21" key="3">
    <citation type="submission" date="2025-09" db="UniProtKB">
        <authorList>
            <consortium name="Ensembl"/>
        </authorList>
    </citation>
    <scope>IDENTIFICATION</scope>
</reference>
<feature type="transmembrane region" description="Helical" evidence="19">
    <location>
        <begin position="6"/>
        <end position="27"/>
    </location>
</feature>
<reference evidence="21" key="2">
    <citation type="submission" date="2025-08" db="UniProtKB">
        <authorList>
            <consortium name="Ensembl"/>
        </authorList>
    </citation>
    <scope>IDENTIFICATION</scope>
</reference>
<dbReference type="GeneTree" id="ENSGT00390000014318"/>
<dbReference type="GO" id="GO:0008408">
    <property type="term" value="F:3'-5' exonuclease activity"/>
    <property type="evidence" value="ECO:0000318"/>
    <property type="project" value="GO_Central"/>
</dbReference>
<evidence type="ECO:0000256" key="15">
    <source>
        <dbReference type="ARBA" id="ARBA00064376"/>
    </source>
</evidence>
<evidence type="ECO:0000256" key="19">
    <source>
        <dbReference type="SAM" id="Phobius"/>
    </source>
</evidence>
<dbReference type="PROSITE" id="PS51257">
    <property type="entry name" value="PROKAR_LIPOPROTEIN"/>
    <property type="match status" value="1"/>
</dbReference>
<keyword evidence="9" id="KW-0378">Hydrolase</keyword>
<keyword evidence="6 19" id="KW-0812">Transmembrane</keyword>
<evidence type="ECO:0000256" key="16">
    <source>
        <dbReference type="ARBA" id="ARBA00069878"/>
    </source>
</evidence>
<keyword evidence="11 19" id="KW-1133">Transmembrane helix</keyword>
<comment type="subunit">
    <text evidence="15">Homodimer. Interacts with RBBP8, MRE11 and BRCA1.</text>
</comment>
<evidence type="ECO:0000256" key="12">
    <source>
        <dbReference type="ARBA" id="ARBA00023128"/>
    </source>
</evidence>
<evidence type="ECO:0000256" key="4">
    <source>
        <dbReference type="ARBA" id="ARBA00004325"/>
    </source>
</evidence>
<dbReference type="GO" id="GO:0031966">
    <property type="term" value="C:mitochondrial membrane"/>
    <property type="evidence" value="ECO:0007669"/>
    <property type="project" value="UniProtKB-SubCell"/>
</dbReference>
<evidence type="ECO:0000256" key="11">
    <source>
        <dbReference type="ARBA" id="ARBA00022989"/>
    </source>
</evidence>
<dbReference type="STRING" id="7719.ENSCINP00000028534"/>
<dbReference type="InterPro" id="IPR002562">
    <property type="entry name" value="3'-5'_exonuclease_dom"/>
</dbReference>
<evidence type="ECO:0000256" key="14">
    <source>
        <dbReference type="ARBA" id="ARBA00061005"/>
    </source>
</evidence>
<evidence type="ECO:0000256" key="7">
    <source>
        <dbReference type="ARBA" id="ARBA00022722"/>
    </source>
</evidence>
<dbReference type="Gene3D" id="3.30.420.10">
    <property type="entry name" value="Ribonuclease H-like superfamily/Ribonuclease H"/>
    <property type="match status" value="1"/>
</dbReference>
<evidence type="ECO:0000256" key="10">
    <source>
        <dbReference type="ARBA" id="ARBA00022839"/>
    </source>
</evidence>
<keyword evidence="12" id="KW-0496">Mitochondrion</keyword>
<evidence type="ECO:0000313" key="22">
    <source>
        <dbReference type="Proteomes" id="UP000008144"/>
    </source>
</evidence>
<dbReference type="GO" id="GO:0006310">
    <property type="term" value="P:DNA recombination"/>
    <property type="evidence" value="ECO:0007669"/>
    <property type="project" value="UniProtKB-ARBA"/>
</dbReference>
<evidence type="ECO:0000256" key="1">
    <source>
        <dbReference type="ARBA" id="ARBA00000563"/>
    </source>
</evidence>
<protein>
    <recommendedName>
        <fullName evidence="16">Exonuclease 3'-5' domain-containing protein 2</fullName>
        <ecNumber evidence="5">3.1.11.1</ecNumber>
    </recommendedName>
    <alternativeName>
        <fullName evidence="18">3'-5' exoribonuclease EXD2</fullName>
    </alternativeName>
    <alternativeName>
        <fullName evidence="17">Exonuclease 3'-5' domain-like-containing protein 2</fullName>
    </alternativeName>
</protein>
<dbReference type="GO" id="GO:0008310">
    <property type="term" value="F:single-stranded DNA 3'-5' DNA exonuclease activity"/>
    <property type="evidence" value="ECO:0007669"/>
    <property type="project" value="UniProtKB-EC"/>
</dbReference>
<comment type="cofactor">
    <cofactor evidence="2">
        <name>Mn(2+)</name>
        <dbReference type="ChEBI" id="CHEBI:29035"/>
    </cofactor>
</comment>
<evidence type="ECO:0000256" key="6">
    <source>
        <dbReference type="ARBA" id="ARBA00022692"/>
    </source>
</evidence>
<comment type="catalytic activity">
    <reaction evidence="1">
        <text>Exonucleolytic cleavage in the 3'- to 5'-direction to yield nucleoside 5'-phosphates.</text>
        <dbReference type="EC" id="3.1.11.1"/>
    </reaction>
</comment>
<evidence type="ECO:0000256" key="5">
    <source>
        <dbReference type="ARBA" id="ARBA00012108"/>
    </source>
</evidence>
<evidence type="ECO:0000256" key="2">
    <source>
        <dbReference type="ARBA" id="ARBA00001936"/>
    </source>
</evidence>
<comment type="subcellular location">
    <subcellularLocation>
        <location evidence="4">Mitochondrion membrane</location>
    </subcellularLocation>
</comment>
<dbReference type="AlphaFoldDB" id="F6YN96"/>
<dbReference type="SUPFAM" id="SSF53098">
    <property type="entry name" value="Ribonuclease H-like"/>
    <property type="match status" value="1"/>
</dbReference>
<dbReference type="PANTHER" id="PTHR13620">
    <property type="entry name" value="3-5 EXONUCLEASE"/>
    <property type="match status" value="1"/>
</dbReference>
<dbReference type="EC" id="3.1.11.1" evidence="5"/>
<comment type="similarity">
    <text evidence="14">Belongs to the EXD2 family.</text>
</comment>
<feature type="domain" description="3'-5' exonuclease" evidence="20">
    <location>
        <begin position="58"/>
        <end position="237"/>
    </location>
</feature>
<evidence type="ECO:0000256" key="3">
    <source>
        <dbReference type="ARBA" id="ARBA00001946"/>
    </source>
</evidence>
<dbReference type="Pfam" id="PF01612">
    <property type="entry name" value="DNA_pol_A_exo1"/>
    <property type="match status" value="1"/>
</dbReference>
<accession>F6YN96</accession>
<comment type="cofactor">
    <cofactor evidence="3">
        <name>Mg(2+)</name>
        <dbReference type="ChEBI" id="CHEBI:18420"/>
    </cofactor>
</comment>
<dbReference type="GO" id="GO:0003676">
    <property type="term" value="F:nucleic acid binding"/>
    <property type="evidence" value="ECO:0007669"/>
    <property type="project" value="InterPro"/>
</dbReference>
<evidence type="ECO:0000313" key="21">
    <source>
        <dbReference type="Ensembl" id="ENSCINP00000028534.2"/>
    </source>
</evidence>
<keyword evidence="13 19" id="KW-0472">Membrane</keyword>
<dbReference type="InterPro" id="IPR012337">
    <property type="entry name" value="RNaseH-like_sf"/>
</dbReference>
<dbReference type="InterPro" id="IPR051132">
    <property type="entry name" value="3-5_Exonuclease_domain"/>
</dbReference>
<organism evidence="21 22">
    <name type="scientific">Ciona intestinalis</name>
    <name type="common">Transparent sea squirt</name>
    <name type="synonym">Ascidia intestinalis</name>
    <dbReference type="NCBI Taxonomy" id="7719"/>
    <lineage>
        <taxon>Eukaryota</taxon>
        <taxon>Metazoa</taxon>
        <taxon>Chordata</taxon>
        <taxon>Tunicata</taxon>
        <taxon>Ascidiacea</taxon>
        <taxon>Phlebobranchia</taxon>
        <taxon>Cionidae</taxon>
        <taxon>Ciona</taxon>
    </lineage>
</organism>